<accession>A0A0F8YVN4</accession>
<name>A0A0F8YVN4_9ZZZZ</name>
<reference evidence="1" key="1">
    <citation type="journal article" date="2015" name="Nature">
        <title>Complex archaea that bridge the gap between prokaryotes and eukaryotes.</title>
        <authorList>
            <person name="Spang A."/>
            <person name="Saw J.H."/>
            <person name="Jorgensen S.L."/>
            <person name="Zaremba-Niedzwiedzka K."/>
            <person name="Martijn J."/>
            <person name="Lind A.E."/>
            <person name="van Eijk R."/>
            <person name="Schleper C."/>
            <person name="Guy L."/>
            <person name="Ettema T.J."/>
        </authorList>
    </citation>
    <scope>NUCLEOTIDE SEQUENCE</scope>
</reference>
<comment type="caution">
    <text evidence="1">The sequence shown here is derived from an EMBL/GenBank/DDBJ whole genome shotgun (WGS) entry which is preliminary data.</text>
</comment>
<protein>
    <submittedName>
        <fullName evidence="1">Uncharacterized protein</fullName>
    </submittedName>
</protein>
<evidence type="ECO:0000313" key="1">
    <source>
        <dbReference type="EMBL" id="KKK85497.1"/>
    </source>
</evidence>
<feature type="non-terminal residue" evidence="1">
    <location>
        <position position="114"/>
    </location>
</feature>
<proteinExistence type="predicted"/>
<dbReference type="EMBL" id="LAZR01051281">
    <property type="protein sequence ID" value="KKK85497.1"/>
    <property type="molecule type" value="Genomic_DNA"/>
</dbReference>
<sequence>MRSVQVLDEYHEPMRQLLLVSPDTLPDVWGHTLDLLEEGKEYWEKWATLESIYRGIARGKIQLWLMNDEDEFLLAMLTQITKSPKGSVLKITWVGGVDVDDAIKLFFDYMELWA</sequence>
<organism evidence="1">
    <name type="scientific">marine sediment metagenome</name>
    <dbReference type="NCBI Taxonomy" id="412755"/>
    <lineage>
        <taxon>unclassified sequences</taxon>
        <taxon>metagenomes</taxon>
        <taxon>ecological metagenomes</taxon>
    </lineage>
</organism>
<dbReference type="AlphaFoldDB" id="A0A0F8YVN4"/>
<gene>
    <name evidence="1" type="ORF">LCGC14_2772700</name>
</gene>